<evidence type="ECO:0000313" key="3">
    <source>
        <dbReference type="Proteomes" id="UP000283374"/>
    </source>
</evidence>
<evidence type="ECO:0000259" key="1">
    <source>
        <dbReference type="PROSITE" id="PS50943"/>
    </source>
</evidence>
<sequence>MDRTQLADFLRTRREAMQPEDVGLPRGQRRRAVGLRREEVAALCGMSTDYYGRLEQGRGPTPSEPMLAAIARGLHLTLPERDHLFQLAGHHAPARATRDEHVAPGILRILDRLQDTPAQVITDLGETLVQTPLAVALLGEQTHFTGPARSTVYRWFTDPTSRDVYPVEDQPERGRTFTAELRAAYARGGRGSRAAALVAALSDVPEFAAVWAEHDVDDKHARTKRIQHPEVGVLTLDCQTLLDTDSGQRLLVFTATPGSPDADRLGLLAVIGSQRMTTA</sequence>
<dbReference type="EMBL" id="QWKP01000192">
    <property type="protein sequence ID" value="RHA40748.1"/>
    <property type="molecule type" value="Genomic_DNA"/>
</dbReference>
<gene>
    <name evidence="2" type="ORF">D1825_09635</name>
</gene>
<dbReference type="SMART" id="SM00530">
    <property type="entry name" value="HTH_XRE"/>
    <property type="match status" value="1"/>
</dbReference>
<dbReference type="PANTHER" id="PTHR35010">
    <property type="entry name" value="BLL4672 PROTEIN-RELATED"/>
    <property type="match status" value="1"/>
</dbReference>
<organism evidence="2 3">
    <name type="scientific">Cellulomonas rhizosphaerae</name>
    <dbReference type="NCBI Taxonomy" id="2293719"/>
    <lineage>
        <taxon>Bacteria</taxon>
        <taxon>Bacillati</taxon>
        <taxon>Actinomycetota</taxon>
        <taxon>Actinomycetes</taxon>
        <taxon>Micrococcales</taxon>
        <taxon>Cellulomonadaceae</taxon>
        <taxon>Cellulomonas</taxon>
    </lineage>
</organism>
<reference evidence="2 3" key="1">
    <citation type="submission" date="2018-08" db="EMBL/GenBank/DDBJ databases">
        <title>Cellulomonas rhizosphaerae sp. nov., a novel actinomycete isolated from soil.</title>
        <authorList>
            <person name="Tian Y."/>
        </authorList>
    </citation>
    <scope>NUCLEOTIDE SEQUENCE [LARGE SCALE GENOMIC DNA]</scope>
    <source>
        <strain evidence="2 3">NEAU-TCZ24</strain>
    </source>
</reference>
<feature type="domain" description="HTH cro/C1-type" evidence="1">
    <location>
        <begin position="28"/>
        <end position="81"/>
    </location>
</feature>
<dbReference type="PANTHER" id="PTHR35010:SF2">
    <property type="entry name" value="BLL4672 PROTEIN"/>
    <property type="match status" value="1"/>
</dbReference>
<proteinExistence type="predicted"/>
<accession>A0A413RLL0</accession>
<dbReference type="AlphaFoldDB" id="A0A413RLL0"/>
<protein>
    <submittedName>
        <fullName evidence="2">XRE family transcriptional regulator</fullName>
    </submittedName>
</protein>
<comment type="caution">
    <text evidence="2">The sequence shown here is derived from an EMBL/GenBank/DDBJ whole genome shotgun (WGS) entry which is preliminary data.</text>
</comment>
<dbReference type="RefSeq" id="WP_118767206.1">
    <property type="nucleotide sequence ID" value="NZ_QWKP01000192.1"/>
</dbReference>
<dbReference type="InterPro" id="IPR001387">
    <property type="entry name" value="Cro/C1-type_HTH"/>
</dbReference>
<evidence type="ECO:0000313" key="2">
    <source>
        <dbReference type="EMBL" id="RHA40748.1"/>
    </source>
</evidence>
<dbReference type="Gene3D" id="1.10.260.40">
    <property type="entry name" value="lambda repressor-like DNA-binding domains"/>
    <property type="match status" value="1"/>
</dbReference>
<keyword evidence="3" id="KW-1185">Reference proteome</keyword>
<name>A0A413RLL0_9CELL</name>
<dbReference type="Proteomes" id="UP000283374">
    <property type="component" value="Unassembled WGS sequence"/>
</dbReference>
<dbReference type="InterPro" id="IPR010982">
    <property type="entry name" value="Lambda_DNA-bd_dom_sf"/>
</dbReference>
<dbReference type="PROSITE" id="PS50943">
    <property type="entry name" value="HTH_CROC1"/>
    <property type="match status" value="1"/>
</dbReference>
<dbReference type="CDD" id="cd00093">
    <property type="entry name" value="HTH_XRE"/>
    <property type="match status" value="1"/>
</dbReference>
<dbReference type="GO" id="GO:0003677">
    <property type="term" value="F:DNA binding"/>
    <property type="evidence" value="ECO:0007669"/>
    <property type="project" value="InterPro"/>
</dbReference>
<dbReference type="Pfam" id="PF17765">
    <property type="entry name" value="MLTR_LBD"/>
    <property type="match status" value="1"/>
</dbReference>
<dbReference type="OrthoDB" id="3518652at2"/>
<dbReference type="SUPFAM" id="SSF47413">
    <property type="entry name" value="lambda repressor-like DNA-binding domains"/>
    <property type="match status" value="1"/>
</dbReference>
<dbReference type="Pfam" id="PF13560">
    <property type="entry name" value="HTH_31"/>
    <property type="match status" value="1"/>
</dbReference>
<dbReference type="Gene3D" id="3.30.450.180">
    <property type="match status" value="1"/>
</dbReference>
<dbReference type="InterPro" id="IPR041413">
    <property type="entry name" value="MLTR_LBD"/>
</dbReference>